<reference evidence="2 3" key="1">
    <citation type="submission" date="2024-01" db="EMBL/GenBank/DDBJ databases">
        <title>The complete chloroplast genome sequence of Lithospermum erythrorhizon: insights into the phylogenetic relationship among Boraginaceae species and the maternal lineages of purple gromwells.</title>
        <authorList>
            <person name="Okada T."/>
            <person name="Watanabe K."/>
        </authorList>
    </citation>
    <scope>NUCLEOTIDE SEQUENCE [LARGE SCALE GENOMIC DNA]</scope>
</reference>
<dbReference type="InterPro" id="IPR032698">
    <property type="entry name" value="SirB1_N"/>
</dbReference>
<gene>
    <name evidence="2" type="ORF">LIER_21127</name>
</gene>
<evidence type="ECO:0000259" key="1">
    <source>
        <dbReference type="Pfam" id="PF13369"/>
    </source>
</evidence>
<feature type="domain" description="Protein SirB1 N-terminal" evidence="1">
    <location>
        <begin position="142"/>
        <end position="206"/>
    </location>
</feature>
<dbReference type="PANTHER" id="PTHR31350:SF29">
    <property type="entry name" value="PROTEIN SIRB1 N-TERMINAL DOMAIN-CONTAINING PROTEIN"/>
    <property type="match status" value="1"/>
</dbReference>
<dbReference type="Pfam" id="PF13369">
    <property type="entry name" value="Transglut_core2"/>
    <property type="match status" value="1"/>
</dbReference>
<keyword evidence="3" id="KW-1185">Reference proteome</keyword>
<proteinExistence type="predicted"/>
<organism evidence="2 3">
    <name type="scientific">Lithospermum erythrorhizon</name>
    <name type="common">Purple gromwell</name>
    <name type="synonym">Lithospermum officinale var. erythrorhizon</name>
    <dbReference type="NCBI Taxonomy" id="34254"/>
    <lineage>
        <taxon>Eukaryota</taxon>
        <taxon>Viridiplantae</taxon>
        <taxon>Streptophyta</taxon>
        <taxon>Embryophyta</taxon>
        <taxon>Tracheophyta</taxon>
        <taxon>Spermatophyta</taxon>
        <taxon>Magnoliopsida</taxon>
        <taxon>eudicotyledons</taxon>
        <taxon>Gunneridae</taxon>
        <taxon>Pentapetalae</taxon>
        <taxon>asterids</taxon>
        <taxon>lamiids</taxon>
        <taxon>Boraginales</taxon>
        <taxon>Boraginaceae</taxon>
        <taxon>Boraginoideae</taxon>
        <taxon>Lithospermeae</taxon>
        <taxon>Lithospermum</taxon>
    </lineage>
</organism>
<dbReference type="EMBL" id="BAABME010005506">
    <property type="protein sequence ID" value="GAA0165823.1"/>
    <property type="molecule type" value="Genomic_DNA"/>
</dbReference>
<name>A0AAV3QRW7_LITER</name>
<accession>A0AAV3QRW7</accession>
<sequence>MNSLTCSWIYGSFSFLQNSRNCPSSSSFALCSKQDLLTSDFKFVLHDTLHSSGFNTTHVRFKDYCFVIENQRSGWSLIVRKQGLVSASISKNRGVDLGRAALYIAAEDDSLVTHSSVALPVEDFVKRLHYLSMDYCSLYSSSFSNSPESFLKCLERYLYIDKGFRRTSTGNILEHRALYLNSVLTHRSGSASLLCLIYSEILKMLRLLGLMEFDVELFLPHDHHSPPHAYLKQNQKEANNSPIMTPESLLVEMLRDLKNAFWPFQGDHGRSPFLRAAQAANYSDNCRNTEESGWELASAKAAQHRLQRGVWTSVLFGDMRRALSACERLILLDTDPKALRDYSILLYHCGFYKDSLDYLKAYQEAERMLGKERSSQTLHDLEGDAVDKILTRLNLILMEEGWSRPEDNRNVLFNNSDPW</sequence>
<evidence type="ECO:0000313" key="2">
    <source>
        <dbReference type="EMBL" id="GAA0165823.1"/>
    </source>
</evidence>
<dbReference type="AlphaFoldDB" id="A0AAV3QRW7"/>
<dbReference type="Proteomes" id="UP001454036">
    <property type="component" value="Unassembled WGS sequence"/>
</dbReference>
<dbReference type="PANTHER" id="PTHR31350">
    <property type="entry name" value="SI:DKEY-261L7.2"/>
    <property type="match status" value="1"/>
</dbReference>
<protein>
    <recommendedName>
        <fullName evidence="1">Protein SirB1 N-terminal domain-containing protein</fullName>
    </recommendedName>
</protein>
<evidence type="ECO:0000313" key="3">
    <source>
        <dbReference type="Proteomes" id="UP001454036"/>
    </source>
</evidence>
<comment type="caution">
    <text evidence="2">The sequence shown here is derived from an EMBL/GenBank/DDBJ whole genome shotgun (WGS) entry which is preliminary data.</text>
</comment>